<keyword evidence="1" id="KW-0812">Transmembrane</keyword>
<name>A0ABS5K4R4_9BACT</name>
<keyword evidence="3" id="KW-0482">Metalloprotease</keyword>
<gene>
    <name evidence="3" type="ORF">KEM09_00980</name>
</gene>
<feature type="transmembrane region" description="Helical" evidence="1">
    <location>
        <begin position="272"/>
        <end position="290"/>
    </location>
</feature>
<keyword evidence="1" id="KW-0472">Membrane</keyword>
<reference evidence="3 4" key="1">
    <citation type="journal article" date="2014" name="Int. J. Syst. Evol. Microbiol.">
        <title>Carboxylicivirga gen. nov. in the family Marinilabiliaceae with two novel species, Carboxylicivirga mesophila sp. nov. and Carboxylicivirga taeanensis sp. nov., and reclassification of Cytophaga fermentans as Saccharicrinis fermentans gen. nov., comb. nov.</title>
        <authorList>
            <person name="Yang S.H."/>
            <person name="Seo H.S."/>
            <person name="Woo J.H."/>
            <person name="Oh H.M."/>
            <person name="Jang H."/>
            <person name="Lee J.H."/>
            <person name="Kim S.J."/>
            <person name="Kwon K.K."/>
        </authorList>
    </citation>
    <scope>NUCLEOTIDE SEQUENCE [LARGE SCALE GENOMIC DNA]</scope>
    <source>
        <strain evidence="3 4">JCM 18290</strain>
    </source>
</reference>
<keyword evidence="3" id="KW-0378">Hydrolase</keyword>
<keyword evidence="3" id="KW-0645">Protease</keyword>
<dbReference type="EMBL" id="JAGUCN010000001">
    <property type="protein sequence ID" value="MBS2209957.1"/>
    <property type="molecule type" value="Genomic_DNA"/>
</dbReference>
<organism evidence="3 4">
    <name type="scientific">Carboxylicivirga mesophila</name>
    <dbReference type="NCBI Taxonomy" id="1166478"/>
    <lineage>
        <taxon>Bacteria</taxon>
        <taxon>Pseudomonadati</taxon>
        <taxon>Bacteroidota</taxon>
        <taxon>Bacteroidia</taxon>
        <taxon>Marinilabiliales</taxon>
        <taxon>Marinilabiliaceae</taxon>
        <taxon>Carboxylicivirga</taxon>
    </lineage>
</organism>
<feature type="transmembrane region" description="Helical" evidence="1">
    <location>
        <begin position="194"/>
        <end position="212"/>
    </location>
</feature>
<evidence type="ECO:0000313" key="3">
    <source>
        <dbReference type="EMBL" id="MBS2209957.1"/>
    </source>
</evidence>
<accession>A0ABS5K4R4</accession>
<proteinExistence type="predicted"/>
<dbReference type="GO" id="GO:0008237">
    <property type="term" value="F:metallopeptidase activity"/>
    <property type="evidence" value="ECO:0007669"/>
    <property type="project" value="UniProtKB-KW"/>
</dbReference>
<dbReference type="PANTHER" id="PTHR43592:SF15">
    <property type="entry name" value="CAAX AMINO TERMINAL PROTEASE FAMILY PROTEIN"/>
    <property type="match status" value="1"/>
</dbReference>
<feature type="transmembrane region" description="Helical" evidence="1">
    <location>
        <begin position="56"/>
        <end position="81"/>
    </location>
</feature>
<keyword evidence="4" id="KW-1185">Reference proteome</keyword>
<feature type="domain" description="CAAX prenyl protease 2/Lysostaphin resistance protein A-like" evidence="2">
    <location>
        <begin position="161"/>
        <end position="247"/>
    </location>
</feature>
<protein>
    <submittedName>
        <fullName evidence="3">CPBP family intramembrane metalloprotease</fullName>
    </submittedName>
</protein>
<feature type="transmembrane region" description="Helical" evidence="1">
    <location>
        <begin position="93"/>
        <end position="113"/>
    </location>
</feature>
<feature type="transmembrane region" description="Helical" evidence="1">
    <location>
        <begin position="243"/>
        <end position="260"/>
    </location>
</feature>
<sequence length="299" mass="34267">MQGRFQHHPPLIKLILLFTAVLFFGTINTYVMGLLANPCFGVDITSIESMQNNISFMQLFQISQSISLFVLPSLLAFYFFYKPFKTGITGYHKISWSIIIFTIALIGISQPFISFSGWLNHQLELPDNLQQVQNWMTQKEHEVKELTMSLIRYDNWLQVSTTILMMSILPAIGEEWLFRGLLQRELSVLFKNKHVAIIITAILFSAIHMQFLTFLPRFFLGVILGYLFVLSGHLWLPVIGHFVNNFMAIAATYYLLQNGSKEPLDMPFDNPFGVGVVVSLSAIIFLLYLIRIRSKAIND</sequence>
<evidence type="ECO:0000313" key="4">
    <source>
        <dbReference type="Proteomes" id="UP000721861"/>
    </source>
</evidence>
<comment type="caution">
    <text evidence="3">The sequence shown here is derived from an EMBL/GenBank/DDBJ whole genome shotgun (WGS) entry which is preliminary data.</text>
</comment>
<dbReference type="Proteomes" id="UP000721861">
    <property type="component" value="Unassembled WGS sequence"/>
</dbReference>
<feature type="transmembrane region" description="Helical" evidence="1">
    <location>
        <begin position="12"/>
        <end position="36"/>
    </location>
</feature>
<keyword evidence="1" id="KW-1133">Transmembrane helix</keyword>
<dbReference type="InterPro" id="IPR003675">
    <property type="entry name" value="Rce1/LyrA-like_dom"/>
</dbReference>
<evidence type="ECO:0000256" key="1">
    <source>
        <dbReference type="SAM" id="Phobius"/>
    </source>
</evidence>
<dbReference type="RefSeq" id="WP_212223952.1">
    <property type="nucleotide sequence ID" value="NZ_JAGUCN010000001.1"/>
</dbReference>
<dbReference type="Pfam" id="PF02517">
    <property type="entry name" value="Rce1-like"/>
    <property type="match status" value="1"/>
</dbReference>
<evidence type="ECO:0000259" key="2">
    <source>
        <dbReference type="Pfam" id="PF02517"/>
    </source>
</evidence>
<dbReference type="PANTHER" id="PTHR43592">
    <property type="entry name" value="CAAX AMINO TERMINAL PROTEASE"/>
    <property type="match status" value="1"/>
</dbReference>